<name>A0A9X3YMG8_9GAMM</name>
<gene>
    <name evidence="8" type="ORF">OD750_017560</name>
</gene>
<dbReference type="Pfam" id="PF04226">
    <property type="entry name" value="Transgly_assoc"/>
    <property type="match status" value="1"/>
</dbReference>
<keyword evidence="9" id="KW-1185">Reference proteome</keyword>
<dbReference type="PANTHER" id="PTHR33884">
    <property type="entry name" value="UPF0410 PROTEIN YMGE"/>
    <property type="match status" value="1"/>
</dbReference>
<feature type="transmembrane region" description="Helical" evidence="7">
    <location>
        <begin position="6"/>
        <end position="24"/>
    </location>
</feature>
<keyword evidence="6 7" id="KW-0472">Membrane</keyword>
<evidence type="ECO:0000256" key="5">
    <source>
        <dbReference type="ARBA" id="ARBA00022989"/>
    </source>
</evidence>
<evidence type="ECO:0000313" key="8">
    <source>
        <dbReference type="EMBL" id="MDC8014357.1"/>
    </source>
</evidence>
<keyword evidence="5 7" id="KW-1133">Transmembrane helix</keyword>
<feature type="transmembrane region" description="Helical" evidence="7">
    <location>
        <begin position="31"/>
        <end position="54"/>
    </location>
</feature>
<dbReference type="PANTHER" id="PTHR33884:SF3">
    <property type="entry name" value="UPF0410 PROTEIN YMGE"/>
    <property type="match status" value="1"/>
</dbReference>
<sequence>MSVEALIITLLIGGIAGWLAATVMRGRGLGIVGNIVVGILGAFLASFLLPRIGIVIGGGWLGAIIHAFIGAVILLFLISLIKRA</sequence>
<comment type="subcellular location">
    <subcellularLocation>
        <location evidence="1">Cell membrane</location>
        <topology evidence="1">Multi-pass membrane protein</topology>
    </subcellularLocation>
</comment>
<evidence type="ECO:0000256" key="6">
    <source>
        <dbReference type="ARBA" id="ARBA00023136"/>
    </source>
</evidence>
<dbReference type="EMBL" id="JAOVZO020000018">
    <property type="protein sequence ID" value="MDC8014357.1"/>
    <property type="molecule type" value="Genomic_DNA"/>
</dbReference>
<keyword evidence="4 7" id="KW-0812">Transmembrane</keyword>
<evidence type="ECO:0000256" key="2">
    <source>
        <dbReference type="ARBA" id="ARBA00011006"/>
    </source>
</evidence>
<dbReference type="GO" id="GO:0005886">
    <property type="term" value="C:plasma membrane"/>
    <property type="evidence" value="ECO:0007669"/>
    <property type="project" value="UniProtKB-SubCell"/>
</dbReference>
<evidence type="ECO:0000256" key="7">
    <source>
        <dbReference type="SAM" id="Phobius"/>
    </source>
</evidence>
<reference evidence="8" key="1">
    <citation type="submission" date="2023-02" db="EMBL/GenBank/DDBJ databases">
        <title>Tahibacter soli sp. nov. isolated from soil.</title>
        <authorList>
            <person name="Baek J.H."/>
            <person name="Lee J.K."/>
            <person name="Choi D.G."/>
            <person name="Jeon C.O."/>
        </authorList>
    </citation>
    <scope>NUCLEOTIDE SEQUENCE</scope>
    <source>
        <strain evidence="8">BL</strain>
    </source>
</reference>
<accession>A0A9X3YMG8</accession>
<feature type="transmembrane region" description="Helical" evidence="7">
    <location>
        <begin position="60"/>
        <end position="81"/>
    </location>
</feature>
<evidence type="ECO:0000256" key="1">
    <source>
        <dbReference type="ARBA" id="ARBA00004651"/>
    </source>
</evidence>
<comment type="similarity">
    <text evidence="2">Belongs to the UPF0410 family.</text>
</comment>
<dbReference type="AlphaFoldDB" id="A0A9X3YMG8"/>
<evidence type="ECO:0000256" key="3">
    <source>
        <dbReference type="ARBA" id="ARBA00022475"/>
    </source>
</evidence>
<protein>
    <submittedName>
        <fullName evidence="8">GlsB/YeaQ/YmgE family stress response membrane protein</fullName>
    </submittedName>
</protein>
<organism evidence="8 9">
    <name type="scientific">Tahibacter soli</name>
    <dbReference type="NCBI Taxonomy" id="2983605"/>
    <lineage>
        <taxon>Bacteria</taxon>
        <taxon>Pseudomonadati</taxon>
        <taxon>Pseudomonadota</taxon>
        <taxon>Gammaproteobacteria</taxon>
        <taxon>Lysobacterales</taxon>
        <taxon>Rhodanobacteraceae</taxon>
        <taxon>Tahibacter</taxon>
    </lineage>
</organism>
<evidence type="ECO:0000313" key="9">
    <source>
        <dbReference type="Proteomes" id="UP001139971"/>
    </source>
</evidence>
<keyword evidence="3" id="KW-1003">Cell membrane</keyword>
<evidence type="ECO:0000256" key="4">
    <source>
        <dbReference type="ARBA" id="ARBA00022692"/>
    </source>
</evidence>
<dbReference type="InterPro" id="IPR007341">
    <property type="entry name" value="Transgly_assoc"/>
</dbReference>
<comment type="caution">
    <text evidence="8">The sequence shown here is derived from an EMBL/GenBank/DDBJ whole genome shotgun (WGS) entry which is preliminary data.</text>
</comment>
<dbReference type="Proteomes" id="UP001139971">
    <property type="component" value="Unassembled WGS sequence"/>
</dbReference>
<proteinExistence type="inferred from homology"/>